<dbReference type="InterPro" id="IPR032774">
    <property type="entry name" value="WG_beta_rep"/>
</dbReference>
<gene>
    <name evidence="2" type="ORF">V7S98_08745</name>
</gene>
<evidence type="ECO:0000313" key="3">
    <source>
        <dbReference type="Proteomes" id="UP001380290"/>
    </source>
</evidence>
<dbReference type="PANTHER" id="PTHR37841">
    <property type="entry name" value="GLR2918 PROTEIN"/>
    <property type="match status" value="1"/>
</dbReference>
<keyword evidence="1" id="KW-0732">Signal</keyword>
<dbReference type="RefSeq" id="WP_339598973.1">
    <property type="nucleotide sequence ID" value="NZ_JBBHLC010000017.1"/>
</dbReference>
<keyword evidence="3" id="KW-1185">Reference proteome</keyword>
<dbReference type="Proteomes" id="UP001380290">
    <property type="component" value="Unassembled WGS sequence"/>
</dbReference>
<sequence>MKLLSSAPRVALFSALTAVLAGCGQASAVKTPAIAQMTIPLCVNEQCAVLDQTGALRVGPDNDYAQIYTQPFTNAFIFARGDYWNLASGDGKQVLRADLTDEVFTLTPGLFGFVRDGKVGVMDEQGKEVQPAIYDNVFVGGNDQFIVAEVGELRGFLTPTGEKISEPVFDSMYVRDDFAKRGNWVLAERDGQSWGYNLQTKVLRKLDFDTIVSAADGQLVVSREGTAGQGLANAAGDVVIALGKDWLGTPGGGLVAFRDGYDQPCGYLDYQGKVVIAAQYQSCESFGKAGGMVQLPRTEQDRGKAGMIDRSGKWLIEPEYDSVGDAGLGLMGMSGHRDGFNHIGKLQNAFLATYGVVDLDQGKVVLAPTYQQVGVLTAKRFAFTELKSPRKTVSMMGMPTETATVGLMDEQGKVLIKPEQFIGLTLLPDGEHLLASEGSTSDAPRALYNLDGKLLVPAKWQDVQVDTARGAIFGYRVEGNGDDAVRTLRALYRLDGSVVFDTNTLPCGAEQVVDGKGQVLWPKDAQAHCPAPEPVAAAS</sequence>
<feature type="signal peptide" evidence="1">
    <location>
        <begin position="1"/>
        <end position="28"/>
    </location>
</feature>
<dbReference type="EMBL" id="JBBHLC010000017">
    <property type="protein sequence ID" value="MEJ5863315.1"/>
    <property type="molecule type" value="Genomic_DNA"/>
</dbReference>
<protein>
    <submittedName>
        <fullName evidence="2">WG repeat-containing protein</fullName>
    </submittedName>
</protein>
<proteinExistence type="predicted"/>
<dbReference type="PROSITE" id="PS51257">
    <property type="entry name" value="PROKAR_LIPOPROTEIN"/>
    <property type="match status" value="1"/>
</dbReference>
<dbReference type="PANTHER" id="PTHR37841:SF1">
    <property type="entry name" value="DUF3298 DOMAIN-CONTAINING PROTEIN"/>
    <property type="match status" value="1"/>
</dbReference>
<evidence type="ECO:0000313" key="2">
    <source>
        <dbReference type="EMBL" id="MEJ5863315.1"/>
    </source>
</evidence>
<organism evidence="2 3">
    <name type="scientific">Pseudomonas farsensis</name>
    <dbReference type="NCBI Taxonomy" id="2745492"/>
    <lineage>
        <taxon>Bacteria</taxon>
        <taxon>Pseudomonadati</taxon>
        <taxon>Pseudomonadota</taxon>
        <taxon>Gammaproteobacteria</taxon>
        <taxon>Pseudomonadales</taxon>
        <taxon>Pseudomonadaceae</taxon>
        <taxon>Pseudomonas</taxon>
    </lineage>
</organism>
<feature type="chain" id="PRO_5046512982" evidence="1">
    <location>
        <begin position="29"/>
        <end position="539"/>
    </location>
</feature>
<dbReference type="Pfam" id="PF14903">
    <property type="entry name" value="WG_beta_rep"/>
    <property type="match status" value="2"/>
</dbReference>
<reference evidence="2 3" key="1">
    <citation type="submission" date="2024-02" db="EMBL/GenBank/DDBJ databases">
        <title>Identification of pathogenicity and growth-promoting function of Pseudomonas putida variant.</title>
        <authorList>
            <person name="Sun J."/>
        </authorList>
    </citation>
    <scope>NUCLEOTIDE SEQUENCE [LARGE SCALE GENOMIC DNA]</scope>
    <source>
        <strain evidence="2 3">A03</strain>
    </source>
</reference>
<comment type="caution">
    <text evidence="2">The sequence shown here is derived from an EMBL/GenBank/DDBJ whole genome shotgun (WGS) entry which is preliminary data.</text>
</comment>
<accession>A0ABU8QRP5</accession>
<name>A0ABU8QRP5_9PSED</name>
<evidence type="ECO:0000256" key="1">
    <source>
        <dbReference type="SAM" id="SignalP"/>
    </source>
</evidence>